<gene>
    <name evidence="4" type="primary">ycf3_25</name>
    <name evidence="4" type="ORF">SDC9_112437</name>
</gene>
<name>A0A645BJ95_9ZZZZ</name>
<evidence type="ECO:0000256" key="1">
    <source>
        <dbReference type="ARBA" id="ARBA00022737"/>
    </source>
</evidence>
<dbReference type="EMBL" id="VSSQ01020572">
    <property type="protein sequence ID" value="MPM65540.1"/>
    <property type="molecule type" value="Genomic_DNA"/>
</dbReference>
<organism evidence="4">
    <name type="scientific">bioreactor metagenome</name>
    <dbReference type="NCBI Taxonomy" id="1076179"/>
    <lineage>
        <taxon>unclassified sequences</taxon>
        <taxon>metagenomes</taxon>
        <taxon>ecological metagenomes</taxon>
    </lineage>
</organism>
<reference evidence="4" key="1">
    <citation type="submission" date="2019-08" db="EMBL/GenBank/DDBJ databases">
        <authorList>
            <person name="Kucharzyk K."/>
            <person name="Murdoch R.W."/>
            <person name="Higgins S."/>
            <person name="Loffler F."/>
        </authorList>
    </citation>
    <scope>NUCLEOTIDE SEQUENCE</scope>
</reference>
<comment type="caution">
    <text evidence="4">The sequence shown here is derived from an EMBL/GenBank/DDBJ whole genome shotgun (WGS) entry which is preliminary data.</text>
</comment>
<dbReference type="InterPro" id="IPR019734">
    <property type="entry name" value="TPR_rpt"/>
</dbReference>
<sequence>MKYNVIKCLISLANSATGGDVLNISESYQEACRLLKQNRKEASKKIFESILAEKPGHFESINKLGTIYAIQGELDDAKNMYLKALEINPDYVPALCNLANIYNQNGDFENALKYYSISIEKDSKYPMTYYNLSVLYKSHKDYDNYLKCINQYKKSLKNQIDQEDKPKILKGRSRTLIIAAIIFIVMFIFSIIRGRYI</sequence>
<evidence type="ECO:0000256" key="3">
    <source>
        <dbReference type="SAM" id="Phobius"/>
    </source>
</evidence>
<dbReference type="SMART" id="SM00028">
    <property type="entry name" value="TPR"/>
    <property type="match status" value="3"/>
</dbReference>
<evidence type="ECO:0000256" key="2">
    <source>
        <dbReference type="ARBA" id="ARBA00022803"/>
    </source>
</evidence>
<dbReference type="PANTHER" id="PTHR44943">
    <property type="entry name" value="CELLULOSE SYNTHASE OPERON PROTEIN C"/>
    <property type="match status" value="1"/>
</dbReference>
<dbReference type="Pfam" id="PF13414">
    <property type="entry name" value="TPR_11"/>
    <property type="match status" value="1"/>
</dbReference>
<dbReference type="PROSITE" id="PS50005">
    <property type="entry name" value="TPR"/>
    <property type="match status" value="2"/>
</dbReference>
<proteinExistence type="predicted"/>
<keyword evidence="3" id="KW-1133">Transmembrane helix</keyword>
<keyword evidence="1" id="KW-0677">Repeat</keyword>
<protein>
    <submittedName>
        <fullName evidence="4">Photosystem I assembly protein Ycf3</fullName>
    </submittedName>
</protein>
<dbReference type="PANTHER" id="PTHR44943:SF8">
    <property type="entry name" value="TPR REPEAT-CONTAINING PROTEIN MJ0263"/>
    <property type="match status" value="1"/>
</dbReference>
<dbReference type="PROSITE" id="PS50293">
    <property type="entry name" value="TPR_REGION"/>
    <property type="match status" value="1"/>
</dbReference>
<keyword evidence="3" id="KW-0812">Transmembrane</keyword>
<dbReference type="InterPro" id="IPR051685">
    <property type="entry name" value="Ycf3/AcsC/BcsC/TPR_MFPF"/>
</dbReference>
<feature type="transmembrane region" description="Helical" evidence="3">
    <location>
        <begin position="175"/>
        <end position="192"/>
    </location>
</feature>
<dbReference type="AlphaFoldDB" id="A0A645BJ95"/>
<dbReference type="SUPFAM" id="SSF48452">
    <property type="entry name" value="TPR-like"/>
    <property type="match status" value="1"/>
</dbReference>
<dbReference type="Gene3D" id="1.25.40.10">
    <property type="entry name" value="Tetratricopeptide repeat domain"/>
    <property type="match status" value="2"/>
</dbReference>
<dbReference type="InterPro" id="IPR011990">
    <property type="entry name" value="TPR-like_helical_dom_sf"/>
</dbReference>
<evidence type="ECO:0000313" key="4">
    <source>
        <dbReference type="EMBL" id="MPM65540.1"/>
    </source>
</evidence>
<accession>A0A645BJ95</accession>
<keyword evidence="2" id="KW-0802">TPR repeat</keyword>
<keyword evidence="3" id="KW-0472">Membrane</keyword>